<organism evidence="1 2">
    <name type="scientific">Polystyrenella longa</name>
    <dbReference type="NCBI Taxonomy" id="2528007"/>
    <lineage>
        <taxon>Bacteria</taxon>
        <taxon>Pseudomonadati</taxon>
        <taxon>Planctomycetota</taxon>
        <taxon>Planctomycetia</taxon>
        <taxon>Planctomycetales</taxon>
        <taxon>Planctomycetaceae</taxon>
        <taxon>Polystyrenella</taxon>
    </lineage>
</organism>
<reference evidence="1 2" key="1">
    <citation type="submission" date="2019-02" db="EMBL/GenBank/DDBJ databases">
        <title>Deep-cultivation of Planctomycetes and their phenomic and genomic characterization uncovers novel biology.</title>
        <authorList>
            <person name="Wiegand S."/>
            <person name="Jogler M."/>
            <person name="Boedeker C."/>
            <person name="Pinto D."/>
            <person name="Vollmers J."/>
            <person name="Rivas-Marin E."/>
            <person name="Kohn T."/>
            <person name="Peeters S.H."/>
            <person name="Heuer A."/>
            <person name="Rast P."/>
            <person name="Oberbeckmann S."/>
            <person name="Bunk B."/>
            <person name="Jeske O."/>
            <person name="Meyerdierks A."/>
            <person name="Storesund J.E."/>
            <person name="Kallscheuer N."/>
            <person name="Luecker S."/>
            <person name="Lage O.M."/>
            <person name="Pohl T."/>
            <person name="Merkel B.J."/>
            <person name="Hornburger P."/>
            <person name="Mueller R.-W."/>
            <person name="Bruemmer F."/>
            <person name="Labrenz M."/>
            <person name="Spormann A.M."/>
            <person name="Op den Camp H."/>
            <person name="Overmann J."/>
            <person name="Amann R."/>
            <person name="Jetten M.S.M."/>
            <person name="Mascher T."/>
            <person name="Medema M.H."/>
            <person name="Devos D.P."/>
            <person name="Kaster A.-K."/>
            <person name="Ovreas L."/>
            <person name="Rohde M."/>
            <person name="Galperin M.Y."/>
            <person name="Jogler C."/>
        </authorList>
    </citation>
    <scope>NUCLEOTIDE SEQUENCE [LARGE SCALE GENOMIC DNA]</scope>
    <source>
        <strain evidence="1 2">Pla110</strain>
    </source>
</reference>
<accession>A0A518CI07</accession>
<proteinExistence type="predicted"/>
<gene>
    <name evidence="1" type="ORF">Pla110_05600</name>
</gene>
<dbReference type="EMBL" id="CP036281">
    <property type="protein sequence ID" value="QDU78856.1"/>
    <property type="molecule type" value="Genomic_DNA"/>
</dbReference>
<dbReference type="KEGG" id="plon:Pla110_05600"/>
<dbReference type="Proteomes" id="UP000317178">
    <property type="component" value="Chromosome"/>
</dbReference>
<dbReference type="RefSeq" id="WP_144992915.1">
    <property type="nucleotide sequence ID" value="NZ_CP036281.1"/>
</dbReference>
<name>A0A518CI07_9PLAN</name>
<evidence type="ECO:0000313" key="1">
    <source>
        <dbReference type="EMBL" id="QDU78856.1"/>
    </source>
</evidence>
<sequence>MEISFATLAPVYEALISGEMSREEASDWAIKIDQEWDEGIHTVPPTIDESVLYDAFNILKAADFKNSPTEYFHPLEDFIDHYNEHVKPQLG</sequence>
<dbReference type="AlphaFoldDB" id="A0A518CI07"/>
<protein>
    <submittedName>
        <fullName evidence="1">Uncharacterized protein</fullName>
    </submittedName>
</protein>
<dbReference type="OrthoDB" id="1495600at2"/>
<keyword evidence="2" id="KW-1185">Reference proteome</keyword>
<evidence type="ECO:0000313" key="2">
    <source>
        <dbReference type="Proteomes" id="UP000317178"/>
    </source>
</evidence>